<evidence type="ECO:0000256" key="2">
    <source>
        <dbReference type="SAM" id="MobiDB-lite"/>
    </source>
</evidence>
<name>A0ABM4D6A5_HYDVU</name>
<feature type="region of interest" description="Disordered" evidence="2">
    <location>
        <begin position="164"/>
        <end position="186"/>
    </location>
</feature>
<organism evidence="3 4">
    <name type="scientific">Hydra vulgaris</name>
    <name type="common">Hydra</name>
    <name type="synonym">Hydra attenuata</name>
    <dbReference type="NCBI Taxonomy" id="6087"/>
    <lineage>
        <taxon>Eukaryota</taxon>
        <taxon>Metazoa</taxon>
        <taxon>Cnidaria</taxon>
        <taxon>Hydrozoa</taxon>
        <taxon>Hydroidolina</taxon>
        <taxon>Anthoathecata</taxon>
        <taxon>Aplanulata</taxon>
        <taxon>Hydridae</taxon>
        <taxon>Hydra</taxon>
    </lineage>
</organism>
<sequence>MIDSLIEVLQANNQRLEMMKMLKEQNEAYIRKLDVMTVLHLQEIDQINYAMQEKNNLICSLNLNIENLNATIQKMNIDLGSIPTFNLQINTYENTVKAERATVEILSEELFNVNHCLEECNTENFKLKKEISNLTQNSLSDIQQFCNTPSTMCEFDDFDISSFKDRPKQSRPEDLSKSFSQEKFKT</sequence>
<keyword evidence="1" id="KW-0175">Coiled coil</keyword>
<feature type="coiled-coil region" evidence="1">
    <location>
        <begin position="89"/>
        <end position="137"/>
    </location>
</feature>
<evidence type="ECO:0000313" key="3">
    <source>
        <dbReference type="Proteomes" id="UP001652625"/>
    </source>
</evidence>
<reference evidence="4" key="1">
    <citation type="submission" date="2025-08" db="UniProtKB">
        <authorList>
            <consortium name="RefSeq"/>
        </authorList>
    </citation>
    <scope>IDENTIFICATION</scope>
</reference>
<dbReference type="Gene3D" id="1.20.5.990">
    <property type="entry name" value="Nemo cc2-lz domain - 1d5 darpin complex"/>
    <property type="match status" value="1"/>
</dbReference>
<proteinExistence type="predicted"/>
<gene>
    <name evidence="4" type="primary">LOC100212929</name>
</gene>
<evidence type="ECO:0000256" key="1">
    <source>
        <dbReference type="SAM" id="Coils"/>
    </source>
</evidence>
<accession>A0ABM4D6A5</accession>
<evidence type="ECO:0000313" key="4">
    <source>
        <dbReference type="RefSeq" id="XP_065669824.1"/>
    </source>
</evidence>
<keyword evidence="3" id="KW-1185">Reference proteome</keyword>
<dbReference type="RefSeq" id="XP_065669824.1">
    <property type="nucleotide sequence ID" value="XM_065813752.1"/>
</dbReference>
<protein>
    <submittedName>
        <fullName evidence="4">Uncharacterized protein LOC100212929 isoform X3</fullName>
    </submittedName>
</protein>
<dbReference type="Proteomes" id="UP001652625">
    <property type="component" value="Chromosome 12"/>
</dbReference>
<dbReference type="GeneID" id="100212929"/>